<dbReference type="PRINTS" id="PR00081">
    <property type="entry name" value="GDHRDH"/>
</dbReference>
<dbReference type="PANTHER" id="PTHR43669">
    <property type="entry name" value="5-KETO-D-GLUCONATE 5-REDUCTASE"/>
    <property type="match status" value="1"/>
</dbReference>
<dbReference type="PANTHER" id="PTHR43669:SF12">
    <property type="entry name" value="BLR5618 PROTEIN"/>
    <property type="match status" value="1"/>
</dbReference>
<dbReference type="InterPro" id="IPR057326">
    <property type="entry name" value="KR_dom"/>
</dbReference>
<dbReference type="GO" id="GO:0018498">
    <property type="term" value="F:2,3-dihydroxy-2,3-dihydro-phenylpropionate dehydrogenase activity"/>
    <property type="evidence" value="ECO:0007669"/>
    <property type="project" value="UniProtKB-EC"/>
</dbReference>
<keyword evidence="6" id="KW-1185">Reference proteome</keyword>
<dbReference type="PROSITE" id="PS00061">
    <property type="entry name" value="ADH_SHORT"/>
    <property type="match status" value="1"/>
</dbReference>
<sequence length="291" mass="30866">MTHRAARTSTFVIDDPLLYGARAKKANQNEHKGTDVVSTDMKQGKVALITGAGSGIGRASAERLLQHGYRVVLAGRRQAPLDAVAEAAAQRGEDALAVSCDVTDEASVAALFDAIRTRYGRLDVLFNNAGRNAPPVDIDEISIDDWRSVVDTNLTGVFLCTRAAFGMMKTQSPRGGRIINNGSISAHAPRPWSIAYTATKHAITGLTKSVSLDGRRHDIVCGQIDIGNAGTEMAARMARGVPQANGETAIEPLMDVGLVADAVLHMASLPLSANVQFMTIMASKMPFVGRG</sequence>
<dbReference type="InterPro" id="IPR036291">
    <property type="entry name" value="NAD(P)-bd_dom_sf"/>
</dbReference>
<proteinExistence type="inferred from homology"/>
<feature type="domain" description="Ketoreductase" evidence="4">
    <location>
        <begin position="45"/>
        <end position="218"/>
    </location>
</feature>
<evidence type="ECO:0000313" key="5">
    <source>
        <dbReference type="EMBL" id="CAG4920142.1"/>
    </source>
</evidence>
<reference evidence="5 6" key="1">
    <citation type="submission" date="2021-04" db="EMBL/GenBank/DDBJ databases">
        <authorList>
            <person name="Vanwijnsberghe S."/>
        </authorList>
    </citation>
    <scope>NUCLEOTIDE SEQUENCE [LARGE SCALE GENOMIC DNA]</scope>
    <source>
        <strain evidence="5 6">LMG 32171</strain>
    </source>
</reference>
<dbReference type="Proteomes" id="UP000789752">
    <property type="component" value="Unassembled WGS sequence"/>
</dbReference>
<comment type="caution">
    <text evidence="5">The sequence shown here is derived from an EMBL/GenBank/DDBJ whole genome shotgun (WGS) entry which is preliminary data.</text>
</comment>
<evidence type="ECO:0000259" key="4">
    <source>
        <dbReference type="SMART" id="SM00822"/>
    </source>
</evidence>
<dbReference type="InterPro" id="IPR002347">
    <property type="entry name" value="SDR_fam"/>
</dbReference>
<evidence type="ECO:0000313" key="6">
    <source>
        <dbReference type="Proteomes" id="UP000789752"/>
    </source>
</evidence>
<dbReference type="InterPro" id="IPR020904">
    <property type="entry name" value="Sc_DH/Rdtase_CS"/>
</dbReference>
<evidence type="ECO:0000256" key="2">
    <source>
        <dbReference type="ARBA" id="ARBA00023002"/>
    </source>
</evidence>
<gene>
    <name evidence="5" type="primary">hcaB_5</name>
    <name evidence="5" type="ORF">R54767_04679</name>
</gene>
<comment type="similarity">
    <text evidence="1 3">Belongs to the short-chain dehydrogenases/reductases (SDR) family.</text>
</comment>
<dbReference type="SMART" id="SM00822">
    <property type="entry name" value="PKS_KR"/>
    <property type="match status" value="1"/>
</dbReference>
<protein>
    <submittedName>
        <fullName evidence="5">3-phenylpropionate-dihydrodiol/cinnamic acid-dihydrodiol dehydrogenase</fullName>
        <ecNumber evidence="5">1.3.1.87</ecNumber>
    </submittedName>
</protein>
<evidence type="ECO:0000256" key="3">
    <source>
        <dbReference type="RuleBase" id="RU000363"/>
    </source>
</evidence>
<dbReference type="EC" id="1.3.1.87" evidence="5"/>
<dbReference type="Pfam" id="PF00106">
    <property type="entry name" value="adh_short"/>
    <property type="match status" value="1"/>
</dbReference>
<evidence type="ECO:0000256" key="1">
    <source>
        <dbReference type="ARBA" id="ARBA00006484"/>
    </source>
</evidence>
<keyword evidence="2 5" id="KW-0560">Oxidoreductase</keyword>
<accession>A0ABN7QQN4</accession>
<dbReference type="PRINTS" id="PR00080">
    <property type="entry name" value="SDRFAMILY"/>
</dbReference>
<dbReference type="EMBL" id="CAJQYY010000034">
    <property type="protein sequence ID" value="CAG4920142.1"/>
    <property type="molecule type" value="Genomic_DNA"/>
</dbReference>
<dbReference type="SUPFAM" id="SSF51735">
    <property type="entry name" value="NAD(P)-binding Rossmann-fold domains"/>
    <property type="match status" value="1"/>
</dbReference>
<organism evidence="5 6">
    <name type="scientific">Paraburkholderia gardini</name>
    <dbReference type="NCBI Taxonomy" id="2823469"/>
    <lineage>
        <taxon>Bacteria</taxon>
        <taxon>Pseudomonadati</taxon>
        <taxon>Pseudomonadota</taxon>
        <taxon>Betaproteobacteria</taxon>
        <taxon>Burkholderiales</taxon>
        <taxon>Burkholderiaceae</taxon>
        <taxon>Paraburkholderia</taxon>
    </lineage>
</organism>
<dbReference type="CDD" id="cd05233">
    <property type="entry name" value="SDR_c"/>
    <property type="match status" value="1"/>
</dbReference>
<name>A0ABN7QQN4_9BURK</name>
<dbReference type="Gene3D" id="3.40.50.720">
    <property type="entry name" value="NAD(P)-binding Rossmann-like Domain"/>
    <property type="match status" value="1"/>
</dbReference>